<proteinExistence type="predicted"/>
<dbReference type="PANTHER" id="PTHR43267:SF1">
    <property type="entry name" value="TRNA THREONYLCARBAMOYLADENOSINE DEHYDRATASE"/>
    <property type="match status" value="1"/>
</dbReference>
<dbReference type="AlphaFoldDB" id="A0A9D0Z8X3"/>
<evidence type="ECO:0000259" key="2">
    <source>
        <dbReference type="Pfam" id="PF00899"/>
    </source>
</evidence>
<dbReference type="SUPFAM" id="SSF69572">
    <property type="entry name" value="Activating enzymes of the ubiquitin-like proteins"/>
    <property type="match status" value="1"/>
</dbReference>
<dbReference type="Pfam" id="PF00899">
    <property type="entry name" value="ThiF"/>
    <property type="match status" value="1"/>
</dbReference>
<feature type="domain" description="THIF-type NAD/FAD binding fold" evidence="2">
    <location>
        <begin position="7"/>
        <end position="234"/>
    </location>
</feature>
<dbReference type="InterPro" id="IPR035985">
    <property type="entry name" value="Ubiquitin-activating_enz"/>
</dbReference>
<sequence>MSNAFSRTQMLLGEQGMERLARAHVAVFGVGGVGSYAVEALARCGVGELTVVDDDVVSLTNVNRQLVATLRTVGRPKVEVARERILDVNPDCRVHALRLFYGPDTANALDMAAFDYVIDCIDTVSAKLLLVERARAAGVPVLCSMGTGNKLDPTRFQIAYIENTSVCPLARVMRTEFKRRGIRRVPVLFSTEPPRAPFPSDEPPAPGRRQTPGSVSFVPSCAGLMLAGRAVRDLTGV</sequence>
<dbReference type="InterPro" id="IPR000594">
    <property type="entry name" value="ThiF_NAD_FAD-bd"/>
</dbReference>
<dbReference type="Proteomes" id="UP000886887">
    <property type="component" value="Unassembled WGS sequence"/>
</dbReference>
<dbReference type="EMBL" id="DVFJ01000009">
    <property type="protein sequence ID" value="HIQ71154.1"/>
    <property type="molecule type" value="Genomic_DNA"/>
</dbReference>
<dbReference type="PANTHER" id="PTHR43267">
    <property type="entry name" value="TRNA THREONYLCARBAMOYLADENOSINE DEHYDRATASE"/>
    <property type="match status" value="1"/>
</dbReference>
<evidence type="ECO:0000256" key="1">
    <source>
        <dbReference type="SAM" id="MobiDB-lite"/>
    </source>
</evidence>
<dbReference type="Gene3D" id="3.40.50.720">
    <property type="entry name" value="NAD(P)-binding Rossmann-like Domain"/>
    <property type="match status" value="1"/>
</dbReference>
<protein>
    <submittedName>
        <fullName evidence="3">tRNA threonylcarbamoyladenosine dehydratase</fullName>
    </submittedName>
</protein>
<dbReference type="GO" id="GO:0008641">
    <property type="term" value="F:ubiquitin-like modifier activating enzyme activity"/>
    <property type="evidence" value="ECO:0007669"/>
    <property type="project" value="InterPro"/>
</dbReference>
<reference evidence="3" key="2">
    <citation type="journal article" date="2021" name="PeerJ">
        <title>Extensive microbial diversity within the chicken gut microbiome revealed by metagenomics and culture.</title>
        <authorList>
            <person name="Gilroy R."/>
            <person name="Ravi A."/>
            <person name="Getino M."/>
            <person name="Pursley I."/>
            <person name="Horton D.L."/>
            <person name="Alikhan N.F."/>
            <person name="Baker D."/>
            <person name="Gharbi K."/>
            <person name="Hall N."/>
            <person name="Watson M."/>
            <person name="Adriaenssens E.M."/>
            <person name="Foster-Nyarko E."/>
            <person name="Jarju S."/>
            <person name="Secka A."/>
            <person name="Antonio M."/>
            <person name="Oren A."/>
            <person name="Chaudhuri R.R."/>
            <person name="La Ragione R."/>
            <person name="Hildebrand F."/>
            <person name="Pallen M.J."/>
        </authorList>
    </citation>
    <scope>NUCLEOTIDE SEQUENCE</scope>
    <source>
        <strain evidence="3">ChiSxjej2B14-6234</strain>
    </source>
</reference>
<dbReference type="GO" id="GO:0061503">
    <property type="term" value="F:tRNA threonylcarbamoyladenosine dehydratase"/>
    <property type="evidence" value="ECO:0007669"/>
    <property type="project" value="TreeGrafter"/>
</dbReference>
<feature type="compositionally biased region" description="Pro residues" evidence="1">
    <location>
        <begin position="194"/>
        <end position="206"/>
    </location>
</feature>
<accession>A0A9D0Z8X3</accession>
<evidence type="ECO:0000313" key="3">
    <source>
        <dbReference type="EMBL" id="HIQ71154.1"/>
    </source>
</evidence>
<name>A0A9D0Z8X3_9FIRM</name>
<comment type="caution">
    <text evidence="3">The sequence shown here is derived from an EMBL/GenBank/DDBJ whole genome shotgun (WGS) entry which is preliminary data.</text>
</comment>
<dbReference type="CDD" id="cd00755">
    <property type="entry name" value="YgdL_like"/>
    <property type="match status" value="1"/>
</dbReference>
<dbReference type="GO" id="GO:0061504">
    <property type="term" value="P:cyclic threonylcarbamoyladenosine biosynthetic process"/>
    <property type="evidence" value="ECO:0007669"/>
    <property type="project" value="TreeGrafter"/>
</dbReference>
<organism evidence="3 4">
    <name type="scientific">Candidatus Onthenecus intestinigallinarum</name>
    <dbReference type="NCBI Taxonomy" id="2840875"/>
    <lineage>
        <taxon>Bacteria</taxon>
        <taxon>Bacillati</taxon>
        <taxon>Bacillota</taxon>
        <taxon>Clostridia</taxon>
        <taxon>Eubacteriales</taxon>
        <taxon>Candidatus Onthenecus</taxon>
    </lineage>
</organism>
<reference evidence="3" key="1">
    <citation type="submission" date="2020-10" db="EMBL/GenBank/DDBJ databases">
        <authorList>
            <person name="Gilroy R."/>
        </authorList>
    </citation>
    <scope>NUCLEOTIDE SEQUENCE</scope>
    <source>
        <strain evidence="3">ChiSxjej2B14-6234</strain>
    </source>
</reference>
<gene>
    <name evidence="3" type="ORF">IAB73_02965</name>
</gene>
<feature type="region of interest" description="Disordered" evidence="1">
    <location>
        <begin position="193"/>
        <end position="213"/>
    </location>
</feature>
<dbReference type="InterPro" id="IPR045886">
    <property type="entry name" value="ThiF/MoeB/HesA"/>
</dbReference>
<evidence type="ECO:0000313" key="4">
    <source>
        <dbReference type="Proteomes" id="UP000886887"/>
    </source>
</evidence>